<name>A0A2A9ECY4_9MICO</name>
<dbReference type="EMBL" id="PDJH01000001">
    <property type="protein sequence ID" value="PFG36774.1"/>
    <property type="molecule type" value="Genomic_DNA"/>
</dbReference>
<keyword evidence="5" id="KW-1185">Reference proteome</keyword>
<comment type="caution">
    <text evidence="4">The sequence shown here is derived from an EMBL/GenBank/DDBJ whole genome shotgun (WGS) entry which is preliminary data.</text>
</comment>
<dbReference type="SUPFAM" id="SSF53448">
    <property type="entry name" value="Nucleotide-diphospho-sugar transferases"/>
    <property type="match status" value="2"/>
</dbReference>
<protein>
    <submittedName>
        <fullName evidence="4">MobA-like NTP transferase protein</fullName>
    </submittedName>
</protein>
<evidence type="ECO:0000256" key="2">
    <source>
        <dbReference type="SAM" id="MobiDB-lite"/>
    </source>
</evidence>
<evidence type="ECO:0000313" key="4">
    <source>
        <dbReference type="EMBL" id="PFG36774.1"/>
    </source>
</evidence>
<dbReference type="PANTHER" id="PTHR19136">
    <property type="entry name" value="MOLYBDENUM COFACTOR GUANYLYLTRANSFERASE"/>
    <property type="match status" value="1"/>
</dbReference>
<accession>A0A2A9ECY4</accession>
<evidence type="ECO:0000259" key="3">
    <source>
        <dbReference type="Pfam" id="PF12804"/>
    </source>
</evidence>
<feature type="domain" description="MobA-like NTP transferase" evidence="3">
    <location>
        <begin position="14"/>
        <end position="223"/>
    </location>
</feature>
<reference evidence="4 5" key="1">
    <citation type="submission" date="2017-10" db="EMBL/GenBank/DDBJ databases">
        <title>Sequencing the genomes of 1000 actinobacteria strains.</title>
        <authorList>
            <person name="Klenk H.-P."/>
        </authorList>
    </citation>
    <scope>NUCLEOTIDE SEQUENCE [LARGE SCALE GENOMIC DNA]</scope>
    <source>
        <strain evidence="4 5">DSM 21574</strain>
    </source>
</reference>
<dbReference type="InterPro" id="IPR029044">
    <property type="entry name" value="Nucleotide-diphossugar_trans"/>
</dbReference>
<dbReference type="InterPro" id="IPR025877">
    <property type="entry name" value="MobA-like_NTP_Trfase"/>
</dbReference>
<dbReference type="RefSeq" id="WP_169924514.1">
    <property type="nucleotide sequence ID" value="NZ_PDJH01000001.1"/>
</dbReference>
<dbReference type="GO" id="GO:0016779">
    <property type="term" value="F:nucleotidyltransferase activity"/>
    <property type="evidence" value="ECO:0007669"/>
    <property type="project" value="TreeGrafter"/>
</dbReference>
<feature type="region of interest" description="Disordered" evidence="2">
    <location>
        <begin position="106"/>
        <end position="139"/>
    </location>
</feature>
<organism evidence="4 5">
    <name type="scientific">Flavimobilis soli</name>
    <dbReference type="NCBI Taxonomy" id="442709"/>
    <lineage>
        <taxon>Bacteria</taxon>
        <taxon>Bacillati</taxon>
        <taxon>Actinomycetota</taxon>
        <taxon>Actinomycetes</taxon>
        <taxon>Micrococcales</taxon>
        <taxon>Jonesiaceae</taxon>
        <taxon>Flavimobilis</taxon>
    </lineage>
</organism>
<dbReference type="Gene3D" id="3.90.550.10">
    <property type="entry name" value="Spore Coat Polysaccharide Biosynthesis Protein SpsA, Chain A"/>
    <property type="match status" value="2"/>
</dbReference>
<dbReference type="AlphaFoldDB" id="A0A2A9ECY4"/>
<evidence type="ECO:0000256" key="1">
    <source>
        <dbReference type="ARBA" id="ARBA00022679"/>
    </source>
</evidence>
<gene>
    <name evidence="4" type="ORF">ATL41_1513</name>
</gene>
<dbReference type="Proteomes" id="UP000221394">
    <property type="component" value="Unassembled WGS sequence"/>
</dbReference>
<keyword evidence="1 4" id="KW-0808">Transferase</keyword>
<sequence>MTVPPTPAEPVLDAVVLAGGRARRLDGAAKPHVQLDGRALLAHVLDGLAGSRLVRRVAVVGPPDVAVPSPLPLVQVQEDPPFGGPVAGIAAGLAVLDGVEPARVGAASMTPSGAGSDATPSETTHADAGPCPRADAAPSVGGAGDLVADAAPSVGSAGDLVGVVACDVPGGARMLPALVHALQEAPGADGACARADGRDQWLLGVYRRAALAEALAALTAERGSLTGASVRALVGGFELVRVDDVSGASADVDTWADLDALSGGADQQR</sequence>
<feature type="compositionally biased region" description="Polar residues" evidence="2">
    <location>
        <begin position="109"/>
        <end position="123"/>
    </location>
</feature>
<proteinExistence type="predicted"/>
<evidence type="ECO:0000313" key="5">
    <source>
        <dbReference type="Proteomes" id="UP000221394"/>
    </source>
</evidence>
<dbReference type="PANTHER" id="PTHR19136:SF81">
    <property type="entry name" value="MOLYBDENUM COFACTOR GUANYLYLTRANSFERASE"/>
    <property type="match status" value="1"/>
</dbReference>
<dbReference type="Pfam" id="PF12804">
    <property type="entry name" value="NTP_transf_3"/>
    <property type="match status" value="1"/>
</dbReference>